<reference evidence="7" key="1">
    <citation type="submission" date="2022-12" db="EMBL/GenBank/DDBJ databases">
        <authorList>
            <person name="Petersen C."/>
        </authorList>
    </citation>
    <scope>NUCLEOTIDE SEQUENCE</scope>
    <source>
        <strain evidence="7">IBT 17660</strain>
    </source>
</reference>
<dbReference type="SUPFAM" id="SSF57903">
    <property type="entry name" value="FYVE/PHD zinc finger"/>
    <property type="match status" value="1"/>
</dbReference>
<dbReference type="PROSITE" id="PS50016">
    <property type="entry name" value="ZF_PHD_2"/>
    <property type="match status" value="1"/>
</dbReference>
<proteinExistence type="predicted"/>
<dbReference type="InterPro" id="IPR001965">
    <property type="entry name" value="Znf_PHD"/>
</dbReference>
<evidence type="ECO:0000313" key="8">
    <source>
        <dbReference type="Proteomes" id="UP001147760"/>
    </source>
</evidence>
<dbReference type="InterPro" id="IPR019787">
    <property type="entry name" value="Znf_PHD-finger"/>
</dbReference>
<keyword evidence="3" id="KW-0862">Zinc</keyword>
<evidence type="ECO:0000256" key="5">
    <source>
        <dbReference type="SAM" id="MobiDB-lite"/>
    </source>
</evidence>
<dbReference type="Gene3D" id="3.30.40.10">
    <property type="entry name" value="Zinc/RING finger domain, C3HC4 (zinc finger)"/>
    <property type="match status" value="1"/>
</dbReference>
<dbReference type="Proteomes" id="UP001147760">
    <property type="component" value="Unassembled WGS sequence"/>
</dbReference>
<dbReference type="AlphaFoldDB" id="A0A9W9X826"/>
<feature type="region of interest" description="Disordered" evidence="5">
    <location>
        <begin position="1"/>
        <end position="45"/>
    </location>
</feature>
<feature type="compositionally biased region" description="Polar residues" evidence="5">
    <location>
        <begin position="35"/>
        <end position="45"/>
    </location>
</feature>
<evidence type="ECO:0000256" key="1">
    <source>
        <dbReference type="ARBA" id="ARBA00022723"/>
    </source>
</evidence>
<feature type="compositionally biased region" description="Basic and acidic residues" evidence="5">
    <location>
        <begin position="210"/>
        <end position="220"/>
    </location>
</feature>
<feature type="compositionally biased region" description="Basic residues" evidence="5">
    <location>
        <begin position="1"/>
        <end position="12"/>
    </location>
</feature>
<dbReference type="InterPro" id="IPR019786">
    <property type="entry name" value="Zinc_finger_PHD-type_CS"/>
</dbReference>
<reference evidence="7" key="2">
    <citation type="journal article" date="2023" name="IMA Fungus">
        <title>Comparative genomic study of the Penicillium genus elucidates a diverse pangenome and 15 lateral gene transfer events.</title>
        <authorList>
            <person name="Petersen C."/>
            <person name="Sorensen T."/>
            <person name="Nielsen M.R."/>
            <person name="Sondergaard T.E."/>
            <person name="Sorensen J.L."/>
            <person name="Fitzpatrick D.A."/>
            <person name="Frisvad J.C."/>
            <person name="Nielsen K.L."/>
        </authorList>
    </citation>
    <scope>NUCLEOTIDE SEQUENCE</scope>
    <source>
        <strain evidence="7">IBT 17660</strain>
    </source>
</reference>
<dbReference type="InterPro" id="IPR013083">
    <property type="entry name" value="Znf_RING/FYVE/PHD"/>
</dbReference>
<feature type="compositionally biased region" description="Polar residues" evidence="5">
    <location>
        <begin position="157"/>
        <end position="175"/>
    </location>
</feature>
<keyword evidence="1" id="KW-0479">Metal-binding</keyword>
<keyword evidence="8" id="KW-1185">Reference proteome</keyword>
<accession>A0A9W9X826</accession>
<evidence type="ECO:0000259" key="6">
    <source>
        <dbReference type="PROSITE" id="PS50016"/>
    </source>
</evidence>
<name>A0A9W9X826_9EURO</name>
<feature type="region of interest" description="Disordered" evidence="5">
    <location>
        <begin position="199"/>
        <end position="234"/>
    </location>
</feature>
<evidence type="ECO:0000256" key="3">
    <source>
        <dbReference type="ARBA" id="ARBA00022833"/>
    </source>
</evidence>
<protein>
    <recommendedName>
        <fullName evidence="6">PHD-type domain-containing protein</fullName>
    </recommendedName>
</protein>
<dbReference type="GO" id="GO:0008270">
    <property type="term" value="F:zinc ion binding"/>
    <property type="evidence" value="ECO:0007669"/>
    <property type="project" value="UniProtKB-KW"/>
</dbReference>
<sequence>MPRKPRTAKARSRSPTTGSQSKRPRLQAPAGRDQVNVNNGDAQQSRLQNIASDAKEEIRSHKWAGIVASASKQPYDSQVQQYKEWKRAGSKHDDYCCICLRSERERHMQCHTCKIVFHPECLSRGSYSIRNSTFYCSMCINRCWDSSPPDTPPASFEPTSAQTHDPPSHTTTDNSNAALIPHLQYPTPSLNLQREGLRTQSATGVYGPRGTDRNTSHDIAHPGPAVQTATESPQRTHQRTLDHTVSSDVFSSLYRLYREIASVASLRAENEELRAQKTNYAETIRMNKIFRDTLLAGMQNSQMMDTRFLGTAKNINDTFADLEAELGVSEGQTASAKEPK</sequence>
<evidence type="ECO:0000313" key="7">
    <source>
        <dbReference type="EMBL" id="KAJ5486042.1"/>
    </source>
</evidence>
<evidence type="ECO:0000256" key="2">
    <source>
        <dbReference type="ARBA" id="ARBA00022771"/>
    </source>
</evidence>
<dbReference type="OrthoDB" id="336088at2759"/>
<dbReference type="PROSITE" id="PS01359">
    <property type="entry name" value="ZF_PHD_1"/>
    <property type="match status" value="1"/>
</dbReference>
<feature type="domain" description="PHD-type" evidence="6">
    <location>
        <begin position="93"/>
        <end position="142"/>
    </location>
</feature>
<keyword evidence="2 4" id="KW-0863">Zinc-finger</keyword>
<gene>
    <name evidence="7" type="ORF">N7530_000342</name>
</gene>
<comment type="caution">
    <text evidence="7">The sequence shown here is derived from an EMBL/GenBank/DDBJ whole genome shotgun (WGS) entry which is preliminary data.</text>
</comment>
<dbReference type="InterPro" id="IPR011011">
    <property type="entry name" value="Znf_FYVE_PHD"/>
</dbReference>
<dbReference type="CDD" id="cd15489">
    <property type="entry name" value="PHD_SF"/>
    <property type="match status" value="1"/>
</dbReference>
<dbReference type="EMBL" id="JAPWDO010000001">
    <property type="protein sequence ID" value="KAJ5486042.1"/>
    <property type="molecule type" value="Genomic_DNA"/>
</dbReference>
<organism evidence="7 8">
    <name type="scientific">Penicillium desertorum</name>
    <dbReference type="NCBI Taxonomy" id="1303715"/>
    <lineage>
        <taxon>Eukaryota</taxon>
        <taxon>Fungi</taxon>
        <taxon>Dikarya</taxon>
        <taxon>Ascomycota</taxon>
        <taxon>Pezizomycotina</taxon>
        <taxon>Eurotiomycetes</taxon>
        <taxon>Eurotiomycetidae</taxon>
        <taxon>Eurotiales</taxon>
        <taxon>Aspergillaceae</taxon>
        <taxon>Penicillium</taxon>
    </lineage>
</organism>
<evidence type="ECO:0000256" key="4">
    <source>
        <dbReference type="PROSITE-ProRule" id="PRU00146"/>
    </source>
</evidence>
<feature type="region of interest" description="Disordered" evidence="5">
    <location>
        <begin position="150"/>
        <end position="175"/>
    </location>
</feature>
<dbReference type="SMART" id="SM00249">
    <property type="entry name" value="PHD"/>
    <property type="match status" value="1"/>
</dbReference>